<organism evidence="3 4">
    <name type="scientific">Mytilus coruscus</name>
    <name type="common">Sea mussel</name>
    <dbReference type="NCBI Taxonomy" id="42192"/>
    <lineage>
        <taxon>Eukaryota</taxon>
        <taxon>Metazoa</taxon>
        <taxon>Spiralia</taxon>
        <taxon>Lophotrochozoa</taxon>
        <taxon>Mollusca</taxon>
        <taxon>Bivalvia</taxon>
        <taxon>Autobranchia</taxon>
        <taxon>Pteriomorphia</taxon>
        <taxon>Mytilida</taxon>
        <taxon>Mytiloidea</taxon>
        <taxon>Mytilidae</taxon>
        <taxon>Mytilinae</taxon>
        <taxon>Mytilus</taxon>
    </lineage>
</organism>
<evidence type="ECO:0000259" key="1">
    <source>
        <dbReference type="Pfam" id="PF20700"/>
    </source>
</evidence>
<dbReference type="Pfam" id="PF20700">
    <property type="entry name" value="Mutator"/>
    <property type="match status" value="1"/>
</dbReference>
<dbReference type="OrthoDB" id="6139197at2759"/>
<dbReference type="InterPro" id="IPR049012">
    <property type="entry name" value="Mutator_transp_dom"/>
</dbReference>
<dbReference type="Proteomes" id="UP000507470">
    <property type="component" value="Unassembled WGS sequence"/>
</dbReference>
<evidence type="ECO:0008006" key="5">
    <source>
        <dbReference type="Google" id="ProtNLM"/>
    </source>
</evidence>
<keyword evidence="4" id="KW-1185">Reference proteome</keyword>
<gene>
    <name evidence="3" type="ORF">MCOR_9826</name>
</gene>
<accession>A0A6J8APS0</accession>
<dbReference type="AlphaFoldDB" id="A0A6J8APS0"/>
<evidence type="ECO:0000313" key="4">
    <source>
        <dbReference type="Proteomes" id="UP000507470"/>
    </source>
</evidence>
<feature type="domain" description="PML C-terminal" evidence="2">
    <location>
        <begin position="394"/>
        <end position="426"/>
    </location>
</feature>
<reference evidence="3 4" key="1">
    <citation type="submission" date="2020-06" db="EMBL/GenBank/DDBJ databases">
        <authorList>
            <person name="Li R."/>
            <person name="Bekaert M."/>
        </authorList>
    </citation>
    <scope>NUCLEOTIDE SEQUENCE [LARGE SCALE GENOMIC DNA]</scope>
    <source>
        <strain evidence="4">wild</strain>
    </source>
</reference>
<evidence type="ECO:0000259" key="2">
    <source>
        <dbReference type="Pfam" id="PF25244"/>
    </source>
</evidence>
<sequence length="426" mass="47938">MGKLKSGFNSSRNERKLKAIRKGQIRRTFNRNLKLDHQYASNFRTPNSTPDISNAILEEINDEDDVNITPNTDEFAGNENITVCVDAGWQKRGSGRVYDSLTGHCSMIGAKSRKILGYKWRSKTCRICEVASRKGKIPKVHQCRKSFGGSAKAMEPDLVIDLVREARLKGKNICTIVGDEDSTTIARKISNANVSAGPPPGVHKKKTVHITGLTGKEKKAIAVTKKAKLHRIQLNSKQHNILFYNSLKMQESESHIKHAESTKPQNNQTYCYDHQNTSSCEVREEGTALGLEPDITEIPAPVQMVTNQSMHPNLSRIYFDLEATGLSLSSYYQPNLFQTLLSQTYDNHRADEDVDAQYTIVHKTVVNNCHFEKVHLSNYFILEKYLSMKELQNNLPSLKLLVDNKILSISMARIIAKSGLSLQHLK</sequence>
<name>A0A6J8APS0_MYTCO</name>
<feature type="domain" description="Mutator-like transposase" evidence="1">
    <location>
        <begin position="61"/>
        <end position="217"/>
    </location>
</feature>
<dbReference type="EMBL" id="CACVKT020001754">
    <property type="protein sequence ID" value="CAC5371328.1"/>
    <property type="molecule type" value="Genomic_DNA"/>
</dbReference>
<dbReference type="InterPro" id="IPR057617">
    <property type="entry name" value="PML_C"/>
</dbReference>
<protein>
    <recommendedName>
        <fullName evidence="5">Exonuclease domain-containing protein</fullName>
    </recommendedName>
</protein>
<evidence type="ECO:0000313" key="3">
    <source>
        <dbReference type="EMBL" id="CAC5371328.1"/>
    </source>
</evidence>
<proteinExistence type="predicted"/>
<dbReference type="Pfam" id="PF25244">
    <property type="entry name" value="PML_C"/>
    <property type="match status" value="1"/>
</dbReference>